<feature type="domain" description="AB hydrolase-1" evidence="8">
    <location>
        <begin position="31"/>
        <end position="278"/>
    </location>
</feature>
<organism evidence="9 10">
    <name type="scientific">Anaeroselena agilis</name>
    <dbReference type="NCBI Taxonomy" id="3063788"/>
    <lineage>
        <taxon>Bacteria</taxon>
        <taxon>Bacillati</taxon>
        <taxon>Bacillota</taxon>
        <taxon>Negativicutes</taxon>
        <taxon>Acetonemataceae</taxon>
        <taxon>Anaeroselena</taxon>
    </lineage>
</organism>
<dbReference type="PANTHER" id="PTHR43798">
    <property type="entry name" value="MONOACYLGLYCEROL LIPASE"/>
    <property type="match status" value="1"/>
</dbReference>
<dbReference type="EMBL" id="JAUOZS010000001">
    <property type="protein sequence ID" value="MDT8903626.1"/>
    <property type="molecule type" value="Genomic_DNA"/>
</dbReference>
<dbReference type="NCBIfam" id="TIGR01250">
    <property type="entry name" value="pro_imino_pep_2"/>
    <property type="match status" value="1"/>
</dbReference>
<keyword evidence="7" id="KW-0031">Aminopeptidase</keyword>
<dbReference type="InterPro" id="IPR050266">
    <property type="entry name" value="AB_hydrolase_sf"/>
</dbReference>
<gene>
    <name evidence="9" type="ORF">Q4T40_20560</name>
</gene>
<evidence type="ECO:0000256" key="5">
    <source>
        <dbReference type="ARBA" id="ARBA00022801"/>
    </source>
</evidence>
<evidence type="ECO:0000256" key="4">
    <source>
        <dbReference type="ARBA" id="ARBA00021843"/>
    </source>
</evidence>
<dbReference type="PIRSF" id="PIRSF005539">
    <property type="entry name" value="Pept_S33_TRI_F1"/>
    <property type="match status" value="1"/>
</dbReference>
<dbReference type="InterPro" id="IPR005945">
    <property type="entry name" value="Pro_imino_pep"/>
</dbReference>
<comment type="catalytic activity">
    <reaction evidence="1 7">
        <text>Release of N-terminal proline from a peptide.</text>
        <dbReference type="EC" id="3.4.11.5"/>
    </reaction>
</comment>
<keyword evidence="5 7" id="KW-0378">Hydrolase</keyword>
<dbReference type="InterPro" id="IPR029058">
    <property type="entry name" value="AB_hydrolase_fold"/>
</dbReference>
<evidence type="ECO:0000256" key="1">
    <source>
        <dbReference type="ARBA" id="ARBA00001585"/>
    </source>
</evidence>
<comment type="similarity">
    <text evidence="2 7">Belongs to the peptidase S33 family.</text>
</comment>
<dbReference type="Pfam" id="PF00561">
    <property type="entry name" value="Abhydrolase_1"/>
    <property type="match status" value="1"/>
</dbReference>
<evidence type="ECO:0000313" key="10">
    <source>
        <dbReference type="Proteomes" id="UP001254848"/>
    </source>
</evidence>
<accession>A0ABU3P3M8</accession>
<dbReference type="RefSeq" id="WP_413782079.1">
    <property type="nucleotide sequence ID" value="NZ_JAUOZS010000001.1"/>
</dbReference>
<protein>
    <recommendedName>
        <fullName evidence="4 7">Proline iminopeptidase</fullName>
        <shortName evidence="7">PIP</shortName>
        <ecNumber evidence="3 7">3.4.11.5</ecNumber>
    </recommendedName>
    <alternativeName>
        <fullName evidence="6 7">Prolyl aminopeptidase</fullName>
    </alternativeName>
</protein>
<evidence type="ECO:0000256" key="7">
    <source>
        <dbReference type="PIRNR" id="PIRNR005539"/>
    </source>
</evidence>
<reference evidence="9 10" key="1">
    <citation type="submission" date="2023-07" db="EMBL/GenBank/DDBJ databases">
        <title>The novel representative of Negativicutes class, Anaeroselena agilis gen. nov. sp. nov.</title>
        <authorList>
            <person name="Prokofeva M.I."/>
            <person name="Elcheninov A.G."/>
            <person name="Klyukina A."/>
            <person name="Kublanov I.V."/>
            <person name="Frolov E.N."/>
            <person name="Podosokorskaya O.A."/>
        </authorList>
    </citation>
    <scope>NUCLEOTIDE SEQUENCE [LARGE SCALE GENOMIC DNA]</scope>
    <source>
        <strain evidence="9 10">4137-cl</strain>
    </source>
</reference>
<evidence type="ECO:0000256" key="3">
    <source>
        <dbReference type="ARBA" id="ARBA00012568"/>
    </source>
</evidence>
<dbReference type="Proteomes" id="UP001254848">
    <property type="component" value="Unassembled WGS sequence"/>
</dbReference>
<proteinExistence type="inferred from homology"/>
<comment type="function">
    <text evidence="7">Releases the N-terminal proline from various substrates.</text>
</comment>
<comment type="caution">
    <text evidence="9">The sequence shown here is derived from an EMBL/GenBank/DDBJ whole genome shotgun (WGS) entry which is preliminary data.</text>
</comment>
<evidence type="ECO:0000313" key="9">
    <source>
        <dbReference type="EMBL" id="MDT8903626.1"/>
    </source>
</evidence>
<keyword evidence="7" id="KW-0645">Protease</keyword>
<dbReference type="EC" id="3.4.11.5" evidence="3 7"/>
<dbReference type="InterPro" id="IPR002410">
    <property type="entry name" value="Peptidase_S33"/>
</dbReference>
<name>A0ABU3P3M8_9FIRM</name>
<dbReference type="InterPro" id="IPR000073">
    <property type="entry name" value="AB_hydrolase_1"/>
</dbReference>
<keyword evidence="10" id="KW-1185">Reference proteome</keyword>
<evidence type="ECO:0000256" key="2">
    <source>
        <dbReference type="ARBA" id="ARBA00010088"/>
    </source>
</evidence>
<sequence>MAVMAKAEGMIAVRGGRVWYRIEGRDKAGVPVLIVHGGPGAPHDYLESLAALADERPVVFYDQLGCGNSDHPDDPTLWTTGRFVAELAAVRAALGLEELHILGQSWGTMLAVEYMLAEKPRGVRSLVLTAPFLSAPRWIADQRAYLAAMPAEVRRAVAEAEAKGDYESPAYQEAVTAFYKRHLCVLDPWPEAMERAFAKMGIPVYLSMFGPSEFTATGCLKEVDLVGRLKEITVPALFTCGSLDEATPAATELYHRALPGSELAVFADAAHQHHLEKPDEYLATVRGFLARAEGRG</sequence>
<evidence type="ECO:0000256" key="6">
    <source>
        <dbReference type="ARBA" id="ARBA00029605"/>
    </source>
</evidence>
<dbReference type="PRINTS" id="PR00793">
    <property type="entry name" value="PROAMNOPTASE"/>
</dbReference>
<dbReference type="SUPFAM" id="SSF53474">
    <property type="entry name" value="alpha/beta-Hydrolases"/>
    <property type="match status" value="1"/>
</dbReference>
<dbReference type="Gene3D" id="3.40.50.1820">
    <property type="entry name" value="alpha/beta hydrolase"/>
    <property type="match status" value="1"/>
</dbReference>
<dbReference type="GO" id="GO:0016787">
    <property type="term" value="F:hydrolase activity"/>
    <property type="evidence" value="ECO:0007669"/>
    <property type="project" value="UniProtKB-KW"/>
</dbReference>
<evidence type="ECO:0000259" key="8">
    <source>
        <dbReference type="Pfam" id="PF00561"/>
    </source>
</evidence>